<dbReference type="PANTHER" id="PTHR36435">
    <property type="entry name" value="SLR1288 PROTEIN"/>
    <property type="match status" value="1"/>
</dbReference>
<dbReference type="InterPro" id="IPR003675">
    <property type="entry name" value="Rce1/LyrA-like_dom"/>
</dbReference>
<proteinExistence type="predicted"/>
<feature type="transmembrane region" description="Helical" evidence="1">
    <location>
        <begin position="264"/>
        <end position="281"/>
    </location>
</feature>
<accession>A0A644WIM8</accession>
<feature type="transmembrane region" description="Helical" evidence="1">
    <location>
        <begin position="185"/>
        <end position="205"/>
    </location>
</feature>
<dbReference type="Pfam" id="PF02517">
    <property type="entry name" value="Rce1-like"/>
    <property type="match status" value="1"/>
</dbReference>
<feature type="transmembrane region" description="Helical" evidence="1">
    <location>
        <begin position="50"/>
        <end position="70"/>
    </location>
</feature>
<keyword evidence="1" id="KW-0472">Membrane</keyword>
<keyword evidence="1" id="KW-0812">Transmembrane</keyword>
<dbReference type="AlphaFoldDB" id="A0A644WIM8"/>
<reference evidence="3" key="1">
    <citation type="submission" date="2019-08" db="EMBL/GenBank/DDBJ databases">
        <authorList>
            <person name="Kucharzyk K."/>
            <person name="Murdoch R.W."/>
            <person name="Higgins S."/>
            <person name="Loffler F."/>
        </authorList>
    </citation>
    <scope>NUCLEOTIDE SEQUENCE</scope>
</reference>
<feature type="transmembrane region" description="Helical" evidence="1">
    <location>
        <begin position="16"/>
        <end position="38"/>
    </location>
</feature>
<comment type="caution">
    <text evidence="3">The sequence shown here is derived from an EMBL/GenBank/DDBJ whole genome shotgun (WGS) entry which is preliminary data.</text>
</comment>
<evidence type="ECO:0000256" key="1">
    <source>
        <dbReference type="SAM" id="Phobius"/>
    </source>
</evidence>
<feature type="domain" description="CAAX prenyl protease 2/Lysostaphin resistance protein A-like" evidence="2">
    <location>
        <begin position="150"/>
        <end position="236"/>
    </location>
</feature>
<keyword evidence="1" id="KW-1133">Transmembrane helix</keyword>
<protein>
    <recommendedName>
        <fullName evidence="2">CAAX prenyl protease 2/Lysostaphin resistance protein A-like domain-containing protein</fullName>
    </recommendedName>
</protein>
<dbReference type="GO" id="GO:0004175">
    <property type="term" value="F:endopeptidase activity"/>
    <property type="evidence" value="ECO:0007669"/>
    <property type="project" value="UniProtKB-ARBA"/>
</dbReference>
<name>A0A644WIM8_9ZZZZ</name>
<dbReference type="GO" id="GO:0080120">
    <property type="term" value="P:CAAX-box protein maturation"/>
    <property type="evidence" value="ECO:0007669"/>
    <property type="project" value="UniProtKB-ARBA"/>
</dbReference>
<gene>
    <name evidence="3" type="ORF">SDC9_49857</name>
</gene>
<feature type="transmembrane region" description="Helical" evidence="1">
    <location>
        <begin position="217"/>
        <end position="244"/>
    </location>
</feature>
<dbReference type="InterPro" id="IPR052710">
    <property type="entry name" value="CAAX_protease"/>
</dbReference>
<sequence length="291" mass="32678">MKIKGIFGHSGLGSRVLQLVGVSLFFMLLFSLISLWITNGNLSDISSIKLAQFMQSMGLFVIPPFLLAYLWSEKPLEYLQVDRKPSSKDVLVAIIIMLSAVPAINLLGEINHAIHFPDSLSWLENQLVDMEEKAEDLTLRMLDVDTLTGLLINLGLIAIIPAVGEELFFRGILQQILQNKFKTHAAVWITAIIFSAIHFQFFGFIPRMLMGALLGYMFLWTGNIWVPVAAHFTNNAAAVLYYYFKGDGAQQAMDLENIGKSETYFAGIISMMLVSLLIYYFRKHTKRSSAV</sequence>
<feature type="transmembrane region" description="Helical" evidence="1">
    <location>
        <begin position="150"/>
        <end position="173"/>
    </location>
</feature>
<dbReference type="EMBL" id="VSSQ01000966">
    <property type="protein sequence ID" value="MPM03590.1"/>
    <property type="molecule type" value="Genomic_DNA"/>
</dbReference>
<evidence type="ECO:0000313" key="3">
    <source>
        <dbReference type="EMBL" id="MPM03590.1"/>
    </source>
</evidence>
<feature type="transmembrane region" description="Helical" evidence="1">
    <location>
        <begin position="90"/>
        <end position="108"/>
    </location>
</feature>
<dbReference type="PANTHER" id="PTHR36435:SF1">
    <property type="entry name" value="CAAX AMINO TERMINAL PROTEASE FAMILY PROTEIN"/>
    <property type="match status" value="1"/>
</dbReference>
<evidence type="ECO:0000259" key="2">
    <source>
        <dbReference type="Pfam" id="PF02517"/>
    </source>
</evidence>
<organism evidence="3">
    <name type="scientific">bioreactor metagenome</name>
    <dbReference type="NCBI Taxonomy" id="1076179"/>
    <lineage>
        <taxon>unclassified sequences</taxon>
        <taxon>metagenomes</taxon>
        <taxon>ecological metagenomes</taxon>
    </lineage>
</organism>